<dbReference type="Gene3D" id="2.30.42.10">
    <property type="match status" value="1"/>
</dbReference>
<feature type="domain" description="PDZ" evidence="4">
    <location>
        <begin position="235"/>
        <end position="313"/>
    </location>
</feature>
<protein>
    <submittedName>
        <fullName evidence="5">Serine protease HtrA</fullName>
    </submittedName>
</protein>
<dbReference type="InterPro" id="IPR001478">
    <property type="entry name" value="PDZ"/>
</dbReference>
<dbReference type="GO" id="GO:0006508">
    <property type="term" value="P:proteolysis"/>
    <property type="evidence" value="ECO:0007669"/>
    <property type="project" value="UniProtKB-KW"/>
</dbReference>
<keyword evidence="3" id="KW-0378">Hydrolase</keyword>
<dbReference type="PROSITE" id="PS50106">
    <property type="entry name" value="PDZ"/>
    <property type="match status" value="1"/>
</dbReference>
<proteinExistence type="inferred from homology"/>
<dbReference type="PANTHER" id="PTHR22939:SF129">
    <property type="entry name" value="SERINE PROTEASE HTRA2, MITOCHONDRIAL"/>
    <property type="match status" value="1"/>
</dbReference>
<dbReference type="Pfam" id="PF13365">
    <property type="entry name" value="Trypsin_2"/>
    <property type="match status" value="1"/>
</dbReference>
<dbReference type="Pfam" id="PF13180">
    <property type="entry name" value="PDZ_2"/>
    <property type="match status" value="1"/>
</dbReference>
<evidence type="ECO:0000256" key="3">
    <source>
        <dbReference type="ARBA" id="ARBA00022801"/>
    </source>
</evidence>
<evidence type="ECO:0000259" key="4">
    <source>
        <dbReference type="PROSITE" id="PS50106"/>
    </source>
</evidence>
<evidence type="ECO:0000313" key="6">
    <source>
        <dbReference type="Proteomes" id="UP001476282"/>
    </source>
</evidence>
<dbReference type="InterPro" id="IPR009003">
    <property type="entry name" value="Peptidase_S1_PA"/>
</dbReference>
<gene>
    <name evidence="5" type="primary">htrA</name>
    <name evidence="5" type="ORF">Hsar01_02803</name>
</gene>
<dbReference type="PRINTS" id="PR00834">
    <property type="entry name" value="PROTEASES2C"/>
</dbReference>
<evidence type="ECO:0000313" key="5">
    <source>
        <dbReference type="EMBL" id="GAA5483569.1"/>
    </source>
</evidence>
<organism evidence="5 6">
    <name type="scientific">Haloferula sargassicola</name>
    <dbReference type="NCBI Taxonomy" id="490096"/>
    <lineage>
        <taxon>Bacteria</taxon>
        <taxon>Pseudomonadati</taxon>
        <taxon>Verrucomicrobiota</taxon>
        <taxon>Verrucomicrobiia</taxon>
        <taxon>Verrucomicrobiales</taxon>
        <taxon>Verrucomicrobiaceae</taxon>
        <taxon>Haloferula</taxon>
    </lineage>
</organism>
<dbReference type="EMBL" id="BAABRI010000015">
    <property type="protein sequence ID" value="GAA5483569.1"/>
    <property type="molecule type" value="Genomic_DNA"/>
</dbReference>
<dbReference type="GO" id="GO:0008233">
    <property type="term" value="F:peptidase activity"/>
    <property type="evidence" value="ECO:0007669"/>
    <property type="project" value="UniProtKB-KW"/>
</dbReference>
<dbReference type="SUPFAM" id="SSF50156">
    <property type="entry name" value="PDZ domain-like"/>
    <property type="match status" value="1"/>
</dbReference>
<dbReference type="InterPro" id="IPR001940">
    <property type="entry name" value="Peptidase_S1C"/>
</dbReference>
<dbReference type="RefSeq" id="WP_353567679.1">
    <property type="nucleotide sequence ID" value="NZ_BAABRI010000015.1"/>
</dbReference>
<dbReference type="Proteomes" id="UP001476282">
    <property type="component" value="Unassembled WGS sequence"/>
</dbReference>
<name>A0ABP9UU77_9BACT</name>
<accession>A0ABP9UU77</accession>
<sequence>MVLSRTILAMVFLAIPALAERPWIDQKRVPESRDDLKEIQQLMQAALPRARAATVCIQLGQGSGSGVIVSEDGLIMTAAHVTGGVGHAFSVIFEDGREVKAESLGLNSETDAALAKIVEPGKYPYVELARDGEEAKLGDWVFALGHSGGFDKERGVVFRPGRIVRTTTSTIQSDCNLIGGDSGGPLFDLNGKLVGIHSRVGAKLPENMHVPTREFLRAWDELNKSEFLGEGPFAEKPEVGKAFLGIHVEAREAGGVEIKRVGRESPAEKAGMKAGDVILSIDGQPLPDRKTLQDWLATKAPDEQVAFEMLRDGSSETLTLRLGDRDA</sequence>
<dbReference type="SMART" id="SM00228">
    <property type="entry name" value="PDZ"/>
    <property type="match status" value="1"/>
</dbReference>
<dbReference type="PANTHER" id="PTHR22939">
    <property type="entry name" value="SERINE PROTEASE FAMILY S1C HTRA-RELATED"/>
    <property type="match status" value="1"/>
</dbReference>
<dbReference type="SUPFAM" id="SSF50494">
    <property type="entry name" value="Trypsin-like serine proteases"/>
    <property type="match status" value="1"/>
</dbReference>
<keyword evidence="6" id="KW-1185">Reference proteome</keyword>
<evidence type="ECO:0000256" key="2">
    <source>
        <dbReference type="ARBA" id="ARBA00022670"/>
    </source>
</evidence>
<reference evidence="5 6" key="1">
    <citation type="submission" date="2024-02" db="EMBL/GenBank/DDBJ databases">
        <title>Haloferula sargassicola NBRC 104335.</title>
        <authorList>
            <person name="Ichikawa N."/>
            <person name="Katano-Makiyama Y."/>
            <person name="Hidaka K."/>
        </authorList>
    </citation>
    <scope>NUCLEOTIDE SEQUENCE [LARGE SCALE GENOMIC DNA]</scope>
    <source>
        <strain evidence="5 6">NBRC 104335</strain>
    </source>
</reference>
<comment type="similarity">
    <text evidence="1">Belongs to the peptidase S1C family.</text>
</comment>
<keyword evidence="2 5" id="KW-0645">Protease</keyword>
<dbReference type="InterPro" id="IPR036034">
    <property type="entry name" value="PDZ_sf"/>
</dbReference>
<evidence type="ECO:0000256" key="1">
    <source>
        <dbReference type="ARBA" id="ARBA00010541"/>
    </source>
</evidence>
<comment type="caution">
    <text evidence="5">The sequence shown here is derived from an EMBL/GenBank/DDBJ whole genome shotgun (WGS) entry which is preliminary data.</text>
</comment>
<dbReference type="Gene3D" id="2.40.10.120">
    <property type="match status" value="1"/>
</dbReference>